<dbReference type="AlphaFoldDB" id="A0A078JTN8"/>
<organism evidence="1 2">
    <name type="scientific">Brassica napus</name>
    <name type="common">Rape</name>
    <dbReference type="NCBI Taxonomy" id="3708"/>
    <lineage>
        <taxon>Eukaryota</taxon>
        <taxon>Viridiplantae</taxon>
        <taxon>Streptophyta</taxon>
        <taxon>Embryophyta</taxon>
        <taxon>Tracheophyta</taxon>
        <taxon>Spermatophyta</taxon>
        <taxon>Magnoliopsida</taxon>
        <taxon>eudicotyledons</taxon>
        <taxon>Gunneridae</taxon>
        <taxon>Pentapetalae</taxon>
        <taxon>rosids</taxon>
        <taxon>malvids</taxon>
        <taxon>Brassicales</taxon>
        <taxon>Brassicaceae</taxon>
        <taxon>Brassiceae</taxon>
        <taxon>Brassica</taxon>
    </lineage>
</organism>
<proteinExistence type="predicted"/>
<keyword evidence="2" id="KW-1185">Reference proteome</keyword>
<name>A0A078JTN8_BRANA</name>
<gene>
    <name evidence="1" type="primary">BnaAnng28330D</name>
    <name evidence="1" type="ORF">GSBRNA2T00077609001</name>
</gene>
<dbReference type="Gramene" id="CDY68767">
    <property type="protein sequence ID" value="CDY68767"/>
    <property type="gene ID" value="GSBRNA2T00077609001"/>
</dbReference>
<accession>A0A078JTN8</accession>
<sequence length="27" mass="2923">MAVVVLDNIANILLIKNNIANILESTI</sequence>
<reference evidence="1 2" key="1">
    <citation type="journal article" date="2014" name="Science">
        <title>Plant genetics. Early allopolyploid evolution in the post-Neolithic Brassica napus oilseed genome.</title>
        <authorList>
            <person name="Chalhoub B."/>
            <person name="Denoeud F."/>
            <person name="Liu S."/>
            <person name="Parkin I.A."/>
            <person name="Tang H."/>
            <person name="Wang X."/>
            <person name="Chiquet J."/>
            <person name="Belcram H."/>
            <person name="Tong C."/>
            <person name="Samans B."/>
            <person name="Correa M."/>
            <person name="Da Silva C."/>
            <person name="Just J."/>
            <person name="Falentin C."/>
            <person name="Koh C.S."/>
            <person name="Le Clainche I."/>
            <person name="Bernard M."/>
            <person name="Bento P."/>
            <person name="Noel B."/>
            <person name="Labadie K."/>
            <person name="Alberti A."/>
            <person name="Charles M."/>
            <person name="Arnaud D."/>
            <person name="Guo H."/>
            <person name="Daviaud C."/>
            <person name="Alamery S."/>
            <person name="Jabbari K."/>
            <person name="Zhao M."/>
            <person name="Edger P.P."/>
            <person name="Chelaifa H."/>
            <person name="Tack D."/>
            <person name="Lassalle G."/>
            <person name="Mestiri I."/>
            <person name="Schnel N."/>
            <person name="Le Paslier M.C."/>
            <person name="Fan G."/>
            <person name="Renault V."/>
            <person name="Bayer P.E."/>
            <person name="Golicz A.A."/>
            <person name="Manoli S."/>
            <person name="Lee T.H."/>
            <person name="Thi V.H."/>
            <person name="Chalabi S."/>
            <person name="Hu Q."/>
            <person name="Fan C."/>
            <person name="Tollenaere R."/>
            <person name="Lu Y."/>
            <person name="Battail C."/>
            <person name="Shen J."/>
            <person name="Sidebottom C.H."/>
            <person name="Wang X."/>
            <person name="Canaguier A."/>
            <person name="Chauveau A."/>
            <person name="Berard A."/>
            <person name="Deniot G."/>
            <person name="Guan M."/>
            <person name="Liu Z."/>
            <person name="Sun F."/>
            <person name="Lim Y.P."/>
            <person name="Lyons E."/>
            <person name="Town C.D."/>
            <person name="Bancroft I."/>
            <person name="Wang X."/>
            <person name="Meng J."/>
            <person name="Ma J."/>
            <person name="Pires J.C."/>
            <person name="King G.J."/>
            <person name="Brunel D."/>
            <person name="Delourme R."/>
            <person name="Renard M."/>
            <person name="Aury J.M."/>
            <person name="Adams K.L."/>
            <person name="Batley J."/>
            <person name="Snowdon R.J."/>
            <person name="Tost J."/>
            <person name="Edwards D."/>
            <person name="Zhou Y."/>
            <person name="Hua W."/>
            <person name="Sharpe A.G."/>
            <person name="Paterson A.H."/>
            <person name="Guan C."/>
            <person name="Wincker P."/>
        </authorList>
    </citation>
    <scope>NUCLEOTIDE SEQUENCE [LARGE SCALE GENOMIC DNA]</scope>
    <source>
        <strain evidence="2">cv. Darmor-bzh</strain>
    </source>
</reference>
<dbReference type="EMBL" id="LK037924">
    <property type="protein sequence ID" value="CDY68767.1"/>
    <property type="molecule type" value="Genomic_DNA"/>
</dbReference>
<protein>
    <submittedName>
        <fullName evidence="1">BnaAnng28330D protein</fullName>
    </submittedName>
</protein>
<evidence type="ECO:0000313" key="2">
    <source>
        <dbReference type="Proteomes" id="UP000028999"/>
    </source>
</evidence>
<dbReference type="Proteomes" id="UP000028999">
    <property type="component" value="Unassembled WGS sequence"/>
</dbReference>
<dbReference type="PaxDb" id="3708-A0A078JTN8"/>
<evidence type="ECO:0000313" key="1">
    <source>
        <dbReference type="EMBL" id="CDY68767.1"/>
    </source>
</evidence>